<dbReference type="Pfam" id="PF00012">
    <property type="entry name" value="HSP70"/>
    <property type="match status" value="1"/>
</dbReference>
<evidence type="ECO:0000256" key="6">
    <source>
        <dbReference type="SAM" id="Phobius"/>
    </source>
</evidence>
<reference evidence="7" key="1">
    <citation type="journal article" date="2021" name="PeerJ">
        <title>Extensive microbial diversity within the chicken gut microbiome revealed by metagenomics and culture.</title>
        <authorList>
            <person name="Gilroy R."/>
            <person name="Ravi A."/>
            <person name="Getino M."/>
            <person name="Pursley I."/>
            <person name="Horton D.L."/>
            <person name="Alikhan N.F."/>
            <person name="Baker D."/>
            <person name="Gharbi K."/>
            <person name="Hall N."/>
            <person name="Watson M."/>
            <person name="Adriaenssens E.M."/>
            <person name="Foster-Nyarko E."/>
            <person name="Jarju S."/>
            <person name="Secka A."/>
            <person name="Antonio M."/>
            <person name="Oren A."/>
            <person name="Chaudhuri R.R."/>
            <person name="La Ragione R."/>
            <person name="Hildebrand F."/>
            <person name="Pallen M.J."/>
        </authorList>
    </citation>
    <scope>NUCLEOTIDE SEQUENCE</scope>
    <source>
        <strain evidence="7">ChiGjej1B1-18357</strain>
    </source>
</reference>
<dbReference type="Gene3D" id="3.30.420.40">
    <property type="match status" value="2"/>
</dbReference>
<sequence length="590" mass="61937">MPEDSSRGHAWSLGIDFGTTNTAAAFASRDSDTTHVFRLGDDQPSLSSSVFVESPDQIDVGAAAIDKAQRNPYGFLAVPKNTVSSGTANVNGYDIPASVAIGAVLDSIVRRAVDANGGRAPTELVLTHPEWWSEREVEVLVDAARRLELSSTRILTESEPRSAAMYYSHSTSLRSGAKIAVFDFGGGTLDIAVLELGADGSFTVLSSDGAPNLGGRTLDSMIRSWVDHQLELNYPGAVEYLRSAATAEQIFQLENSIRRAKELLSQTRTATISVPNPGQQQIQLDMSRQQLEQIIRPALDDAVAITQRTLSAGGIQSPYDLEALYLTGGSSRIPLVHELLSPLGPVSTLDDPKTIVAQGALSAAGNIARSLAVASPAPAQDSQSSSARAATAVGSGTRTRRRGFLFAVSAVIAVLVIGAGGFALTRNSAPDPAPVAEAPAAPVLPATDPETLLASLPTELADGLSDCKAFGDTDYGGIEFQCHLDADSESAKGNVRFNTTTMFIAADEDAAGVELAKIRAGYKTSPGAEVEVVEDPQRVSAAAISSGEGTGTTLEFASEETHISLRSFDFKSPDTAKDFLRKSGLMAEIG</sequence>
<organism evidence="7 8">
    <name type="scientific">Dietzia timorensis</name>
    <dbReference type="NCBI Taxonomy" id="499555"/>
    <lineage>
        <taxon>Bacteria</taxon>
        <taxon>Bacillati</taxon>
        <taxon>Actinomycetota</taxon>
        <taxon>Actinomycetes</taxon>
        <taxon>Mycobacteriales</taxon>
        <taxon>Dietziaceae</taxon>
        <taxon>Dietzia</taxon>
    </lineage>
</organism>
<dbReference type="InterPro" id="IPR043129">
    <property type="entry name" value="ATPase_NBD"/>
</dbReference>
<keyword evidence="2" id="KW-0547">Nucleotide-binding</keyword>
<keyword evidence="5" id="KW-0143">Chaperone</keyword>
<evidence type="ECO:0000256" key="1">
    <source>
        <dbReference type="ARBA" id="ARBA00007381"/>
    </source>
</evidence>
<keyword evidence="6" id="KW-1133">Transmembrane helix</keyword>
<dbReference type="SUPFAM" id="SSF53067">
    <property type="entry name" value="Actin-like ATPase domain"/>
    <property type="match status" value="2"/>
</dbReference>
<name>A0A921F4B3_9ACTN</name>
<dbReference type="PANTHER" id="PTHR42749:SF1">
    <property type="entry name" value="CELL SHAPE-DETERMINING PROTEIN MREB"/>
    <property type="match status" value="1"/>
</dbReference>
<evidence type="ECO:0000256" key="3">
    <source>
        <dbReference type="ARBA" id="ARBA00022840"/>
    </source>
</evidence>
<protein>
    <submittedName>
        <fullName evidence="7">Hsp70 family protein</fullName>
    </submittedName>
</protein>
<keyword evidence="4" id="KW-0346">Stress response</keyword>
<dbReference type="GO" id="GO:0005524">
    <property type="term" value="F:ATP binding"/>
    <property type="evidence" value="ECO:0007669"/>
    <property type="project" value="UniProtKB-KW"/>
</dbReference>
<dbReference type="InterPro" id="IPR013126">
    <property type="entry name" value="Hsp_70_fam"/>
</dbReference>
<dbReference type="Gene3D" id="3.90.640.10">
    <property type="entry name" value="Actin, Chain A, domain 4"/>
    <property type="match status" value="1"/>
</dbReference>
<dbReference type="InterPro" id="IPR018181">
    <property type="entry name" value="Heat_shock_70_CS"/>
</dbReference>
<dbReference type="PROSITE" id="PS01036">
    <property type="entry name" value="HSP70_3"/>
    <property type="match status" value="1"/>
</dbReference>
<reference evidence="7" key="2">
    <citation type="submission" date="2021-09" db="EMBL/GenBank/DDBJ databases">
        <authorList>
            <person name="Gilroy R."/>
        </authorList>
    </citation>
    <scope>NUCLEOTIDE SEQUENCE</scope>
    <source>
        <strain evidence="7">ChiGjej1B1-18357</strain>
    </source>
</reference>
<keyword evidence="6" id="KW-0472">Membrane</keyword>
<evidence type="ECO:0000313" key="7">
    <source>
        <dbReference type="EMBL" id="HJE90583.1"/>
    </source>
</evidence>
<evidence type="ECO:0000256" key="4">
    <source>
        <dbReference type="ARBA" id="ARBA00023016"/>
    </source>
</evidence>
<dbReference type="EMBL" id="DYXM01000113">
    <property type="protein sequence ID" value="HJE90583.1"/>
    <property type="molecule type" value="Genomic_DNA"/>
</dbReference>
<gene>
    <name evidence="7" type="ORF">K8V11_06205</name>
</gene>
<dbReference type="PANTHER" id="PTHR42749">
    <property type="entry name" value="CELL SHAPE-DETERMINING PROTEIN MREB"/>
    <property type="match status" value="1"/>
</dbReference>
<dbReference type="GO" id="GO:0140662">
    <property type="term" value="F:ATP-dependent protein folding chaperone"/>
    <property type="evidence" value="ECO:0007669"/>
    <property type="project" value="InterPro"/>
</dbReference>
<dbReference type="PRINTS" id="PR00301">
    <property type="entry name" value="HEATSHOCK70"/>
</dbReference>
<keyword evidence="6" id="KW-0812">Transmembrane</keyword>
<evidence type="ECO:0000256" key="2">
    <source>
        <dbReference type="ARBA" id="ARBA00022741"/>
    </source>
</evidence>
<keyword evidence="3" id="KW-0067">ATP-binding</keyword>
<accession>A0A921F4B3</accession>
<proteinExistence type="inferred from homology"/>
<evidence type="ECO:0000256" key="5">
    <source>
        <dbReference type="ARBA" id="ARBA00023186"/>
    </source>
</evidence>
<comment type="similarity">
    <text evidence="1">Belongs to the heat shock protein 70 family.</text>
</comment>
<comment type="caution">
    <text evidence="7">The sequence shown here is derived from an EMBL/GenBank/DDBJ whole genome shotgun (WGS) entry which is preliminary data.</text>
</comment>
<feature type="transmembrane region" description="Helical" evidence="6">
    <location>
        <begin position="404"/>
        <end position="424"/>
    </location>
</feature>
<dbReference type="RefSeq" id="WP_303911732.1">
    <property type="nucleotide sequence ID" value="NZ_DYXM01000113.1"/>
</dbReference>
<dbReference type="AlphaFoldDB" id="A0A921F4B3"/>
<dbReference type="Proteomes" id="UP000776650">
    <property type="component" value="Unassembled WGS sequence"/>
</dbReference>
<evidence type="ECO:0000313" key="8">
    <source>
        <dbReference type="Proteomes" id="UP000776650"/>
    </source>
</evidence>